<dbReference type="PANTHER" id="PTHR30269:SF37">
    <property type="entry name" value="MEMBRANE TRANSPORTER PROTEIN"/>
    <property type="match status" value="1"/>
</dbReference>
<evidence type="ECO:0000256" key="2">
    <source>
        <dbReference type="ARBA" id="ARBA00009142"/>
    </source>
</evidence>
<keyword evidence="5 8" id="KW-0812">Transmembrane</keyword>
<comment type="subcellular location">
    <subcellularLocation>
        <location evidence="1 8">Cell membrane</location>
        <topology evidence="1 8">Multi-pass membrane protein</topology>
    </subcellularLocation>
</comment>
<feature type="transmembrane region" description="Helical" evidence="8">
    <location>
        <begin position="125"/>
        <end position="144"/>
    </location>
</feature>
<feature type="transmembrane region" description="Helical" evidence="8">
    <location>
        <begin position="221"/>
        <end position="242"/>
    </location>
</feature>
<proteinExistence type="inferred from homology"/>
<keyword evidence="3" id="KW-0813">Transport</keyword>
<keyword evidence="10" id="KW-1185">Reference proteome</keyword>
<evidence type="ECO:0000256" key="4">
    <source>
        <dbReference type="ARBA" id="ARBA00022475"/>
    </source>
</evidence>
<evidence type="ECO:0000313" key="9">
    <source>
        <dbReference type="EMBL" id="MFC3568129.1"/>
    </source>
</evidence>
<sequence length="245" mass="25119">MLLWFLPIAAAVFGAAILRGLTGFGFALAAVPLMSLIIQPRVAVASAILLQVMIGFRDLMHLHGSYDRAAVLRLSLGSLLGMPFGIAALALFDPDAGRLAIAAISLAGLGMMLRQPHRHLAPGPGMTLAAGALSGLFGSLAAMPGPPTVAYFVASGTPAARARASMMIFFFASALITLPGLAVAGAVDLRTLGLSLALLPLLVSGTWVGGQLFRRLDPRHYRGLALGVMALSAGLAGARALAGLF</sequence>
<dbReference type="Pfam" id="PF01925">
    <property type="entry name" value="TauE"/>
    <property type="match status" value="1"/>
</dbReference>
<evidence type="ECO:0000256" key="5">
    <source>
        <dbReference type="ARBA" id="ARBA00022692"/>
    </source>
</evidence>
<dbReference type="PANTHER" id="PTHR30269">
    <property type="entry name" value="TRANSMEMBRANE PROTEIN YFCA"/>
    <property type="match status" value="1"/>
</dbReference>
<dbReference type="EMBL" id="JBHRXE010000004">
    <property type="protein sequence ID" value="MFC3568129.1"/>
    <property type="molecule type" value="Genomic_DNA"/>
</dbReference>
<name>A0ABV7RXV2_9RHOB</name>
<organism evidence="9 10">
    <name type="scientific">Paracoccus simplex</name>
    <dbReference type="NCBI Taxonomy" id="2086346"/>
    <lineage>
        <taxon>Bacteria</taxon>
        <taxon>Pseudomonadati</taxon>
        <taxon>Pseudomonadota</taxon>
        <taxon>Alphaproteobacteria</taxon>
        <taxon>Rhodobacterales</taxon>
        <taxon>Paracoccaceae</taxon>
        <taxon>Paracoccus</taxon>
    </lineage>
</organism>
<feature type="transmembrane region" description="Helical" evidence="8">
    <location>
        <begin position="71"/>
        <end position="90"/>
    </location>
</feature>
<evidence type="ECO:0000313" key="10">
    <source>
        <dbReference type="Proteomes" id="UP001595596"/>
    </source>
</evidence>
<comment type="caution">
    <text evidence="9">The sequence shown here is derived from an EMBL/GenBank/DDBJ whole genome shotgun (WGS) entry which is preliminary data.</text>
</comment>
<keyword evidence="4 8" id="KW-1003">Cell membrane</keyword>
<gene>
    <name evidence="9" type="ORF">ACFOMP_01525</name>
</gene>
<accession>A0ABV7RXV2</accession>
<dbReference type="InterPro" id="IPR052017">
    <property type="entry name" value="TSUP"/>
</dbReference>
<dbReference type="Proteomes" id="UP001595596">
    <property type="component" value="Unassembled WGS sequence"/>
</dbReference>
<evidence type="ECO:0000256" key="8">
    <source>
        <dbReference type="RuleBase" id="RU363041"/>
    </source>
</evidence>
<reference evidence="10" key="1">
    <citation type="journal article" date="2019" name="Int. J. Syst. Evol. Microbiol.">
        <title>The Global Catalogue of Microorganisms (GCM) 10K type strain sequencing project: providing services to taxonomists for standard genome sequencing and annotation.</title>
        <authorList>
            <consortium name="The Broad Institute Genomics Platform"/>
            <consortium name="The Broad Institute Genome Sequencing Center for Infectious Disease"/>
            <person name="Wu L."/>
            <person name="Ma J."/>
        </authorList>
    </citation>
    <scope>NUCLEOTIDE SEQUENCE [LARGE SCALE GENOMIC DNA]</scope>
    <source>
        <strain evidence="10">VKM B-3226</strain>
    </source>
</reference>
<feature type="transmembrane region" description="Helical" evidence="8">
    <location>
        <begin position="191"/>
        <end position="209"/>
    </location>
</feature>
<evidence type="ECO:0000256" key="6">
    <source>
        <dbReference type="ARBA" id="ARBA00022989"/>
    </source>
</evidence>
<feature type="transmembrane region" description="Helical" evidence="8">
    <location>
        <begin position="24"/>
        <end position="50"/>
    </location>
</feature>
<dbReference type="InterPro" id="IPR002781">
    <property type="entry name" value="TM_pro_TauE-like"/>
</dbReference>
<keyword evidence="7 8" id="KW-0472">Membrane</keyword>
<protein>
    <recommendedName>
        <fullName evidence="8">Probable membrane transporter protein</fullName>
    </recommendedName>
</protein>
<feature type="transmembrane region" description="Helical" evidence="8">
    <location>
        <begin position="164"/>
        <end position="184"/>
    </location>
</feature>
<dbReference type="RefSeq" id="WP_379027635.1">
    <property type="nucleotide sequence ID" value="NZ_JBHRXE010000004.1"/>
</dbReference>
<evidence type="ECO:0000256" key="1">
    <source>
        <dbReference type="ARBA" id="ARBA00004651"/>
    </source>
</evidence>
<evidence type="ECO:0000256" key="3">
    <source>
        <dbReference type="ARBA" id="ARBA00022448"/>
    </source>
</evidence>
<comment type="similarity">
    <text evidence="2 8">Belongs to the 4-toluene sulfonate uptake permease (TSUP) (TC 2.A.102) family.</text>
</comment>
<feature type="transmembrane region" description="Helical" evidence="8">
    <location>
        <begin position="96"/>
        <end position="113"/>
    </location>
</feature>
<keyword evidence="6 8" id="KW-1133">Transmembrane helix</keyword>
<evidence type="ECO:0000256" key="7">
    <source>
        <dbReference type="ARBA" id="ARBA00023136"/>
    </source>
</evidence>